<sequence>MEIKNGIIIDGVLHELKETKRNDCSKCSLRDLCQNEFGNACLCWVNLYSVSDIINNEFKCRGKVTDIKTEEEKK</sequence>
<protein>
    <submittedName>
        <fullName evidence="1">Uncharacterized protein</fullName>
    </submittedName>
</protein>
<dbReference type="EMBL" id="BK016143">
    <property type="protein sequence ID" value="DAF98195.1"/>
    <property type="molecule type" value="Genomic_DNA"/>
</dbReference>
<organism evidence="1">
    <name type="scientific">Myoviridae sp. ctP6q2</name>
    <dbReference type="NCBI Taxonomy" id="2825096"/>
    <lineage>
        <taxon>Viruses</taxon>
        <taxon>Duplodnaviria</taxon>
        <taxon>Heunggongvirae</taxon>
        <taxon>Uroviricota</taxon>
        <taxon>Caudoviricetes</taxon>
    </lineage>
</organism>
<name>A0A8S5UUS3_9CAUD</name>
<evidence type="ECO:0000313" key="1">
    <source>
        <dbReference type="EMBL" id="DAF98195.1"/>
    </source>
</evidence>
<proteinExistence type="predicted"/>
<reference evidence="1" key="1">
    <citation type="journal article" date="2021" name="Proc. Natl. Acad. Sci. U.S.A.">
        <title>A Catalog of Tens of Thousands of Viruses from Human Metagenomes Reveals Hidden Associations with Chronic Diseases.</title>
        <authorList>
            <person name="Tisza M.J."/>
            <person name="Buck C.B."/>
        </authorList>
    </citation>
    <scope>NUCLEOTIDE SEQUENCE</scope>
    <source>
        <strain evidence="1">CtP6q2</strain>
    </source>
</reference>
<accession>A0A8S5UUS3</accession>